<dbReference type="AlphaFoldDB" id="A0A165JVY1"/>
<feature type="region of interest" description="Disordered" evidence="1">
    <location>
        <begin position="26"/>
        <end position="49"/>
    </location>
</feature>
<dbReference type="EMBL" id="KV425957">
    <property type="protein sequence ID" value="KZV95410.1"/>
    <property type="molecule type" value="Genomic_DNA"/>
</dbReference>
<accession>A0A165JVY1</accession>
<gene>
    <name evidence="2" type="ORF">EXIGLDRAFT_474622</name>
</gene>
<protein>
    <submittedName>
        <fullName evidence="2">Uncharacterized protein</fullName>
    </submittedName>
</protein>
<dbReference type="InParanoid" id="A0A165JVY1"/>
<evidence type="ECO:0000313" key="3">
    <source>
        <dbReference type="Proteomes" id="UP000077266"/>
    </source>
</evidence>
<organism evidence="2 3">
    <name type="scientific">Exidia glandulosa HHB12029</name>
    <dbReference type="NCBI Taxonomy" id="1314781"/>
    <lineage>
        <taxon>Eukaryota</taxon>
        <taxon>Fungi</taxon>
        <taxon>Dikarya</taxon>
        <taxon>Basidiomycota</taxon>
        <taxon>Agaricomycotina</taxon>
        <taxon>Agaricomycetes</taxon>
        <taxon>Auriculariales</taxon>
        <taxon>Exidiaceae</taxon>
        <taxon>Exidia</taxon>
    </lineage>
</organism>
<keyword evidence="3" id="KW-1185">Reference proteome</keyword>
<evidence type="ECO:0000256" key="1">
    <source>
        <dbReference type="SAM" id="MobiDB-lite"/>
    </source>
</evidence>
<evidence type="ECO:0000313" key="2">
    <source>
        <dbReference type="EMBL" id="KZV95410.1"/>
    </source>
</evidence>
<name>A0A165JVY1_EXIGL</name>
<proteinExistence type="predicted"/>
<sequence>MTHTLYHSTRRTGADVLSPRTCRTVDSPSSYGVDTSGCPPTPLPIGTGDPIRIRWRKTGSRYTHRGAGHAYVWSASESKTSESLDAADGDDNRVRLVPPPLYVRTRRKGYRSIPTLFAIILISSTRRTEIASSRSVVNIARVTPHPPLQPHQSQLVQSLLVSHGRGIVLQPNICTLSTRCASVKRDLGWIAVADIGASSRGPQPEQPGQQRVQCGTDDFDFGDCMATAMTPTPSIALVSAVTCL</sequence>
<reference evidence="2 3" key="1">
    <citation type="journal article" date="2016" name="Mol. Biol. Evol.">
        <title>Comparative Genomics of Early-Diverging Mushroom-Forming Fungi Provides Insights into the Origins of Lignocellulose Decay Capabilities.</title>
        <authorList>
            <person name="Nagy L.G."/>
            <person name="Riley R."/>
            <person name="Tritt A."/>
            <person name="Adam C."/>
            <person name="Daum C."/>
            <person name="Floudas D."/>
            <person name="Sun H."/>
            <person name="Yadav J.S."/>
            <person name="Pangilinan J."/>
            <person name="Larsson K.H."/>
            <person name="Matsuura K."/>
            <person name="Barry K."/>
            <person name="Labutti K."/>
            <person name="Kuo R."/>
            <person name="Ohm R.A."/>
            <person name="Bhattacharya S.S."/>
            <person name="Shirouzu T."/>
            <person name="Yoshinaga Y."/>
            <person name="Martin F.M."/>
            <person name="Grigoriev I.V."/>
            <person name="Hibbett D.S."/>
        </authorList>
    </citation>
    <scope>NUCLEOTIDE SEQUENCE [LARGE SCALE GENOMIC DNA]</scope>
    <source>
        <strain evidence="2 3">HHB12029</strain>
    </source>
</reference>
<dbReference type="Proteomes" id="UP000077266">
    <property type="component" value="Unassembled WGS sequence"/>
</dbReference>